<dbReference type="Proteomes" id="UP000024635">
    <property type="component" value="Unassembled WGS sequence"/>
</dbReference>
<reference evidence="2" key="1">
    <citation type="journal article" date="2015" name="Nat. Genet.">
        <title>The genome and transcriptome of the zoonotic hookworm Ancylostoma ceylanicum identify infection-specific gene families.</title>
        <authorList>
            <person name="Schwarz E.M."/>
            <person name="Hu Y."/>
            <person name="Antoshechkin I."/>
            <person name="Miller M.M."/>
            <person name="Sternberg P.W."/>
            <person name="Aroian R.V."/>
        </authorList>
    </citation>
    <scope>NUCLEOTIDE SEQUENCE</scope>
    <source>
        <strain evidence="2">HY135</strain>
    </source>
</reference>
<dbReference type="AlphaFoldDB" id="A0A016TWP9"/>
<dbReference type="EMBL" id="JARK01001410">
    <property type="protein sequence ID" value="EYC06793.1"/>
    <property type="molecule type" value="Genomic_DNA"/>
</dbReference>
<accession>A0A016TWP9</accession>
<protein>
    <submittedName>
        <fullName evidence="1">Uncharacterized protein</fullName>
    </submittedName>
</protein>
<name>A0A016TWP9_9BILA</name>
<organism evidence="1 2">
    <name type="scientific">Ancylostoma ceylanicum</name>
    <dbReference type="NCBI Taxonomy" id="53326"/>
    <lineage>
        <taxon>Eukaryota</taxon>
        <taxon>Metazoa</taxon>
        <taxon>Ecdysozoa</taxon>
        <taxon>Nematoda</taxon>
        <taxon>Chromadorea</taxon>
        <taxon>Rhabditida</taxon>
        <taxon>Rhabditina</taxon>
        <taxon>Rhabditomorpha</taxon>
        <taxon>Strongyloidea</taxon>
        <taxon>Ancylostomatidae</taxon>
        <taxon>Ancylostomatinae</taxon>
        <taxon>Ancylostoma</taxon>
    </lineage>
</organism>
<evidence type="ECO:0000313" key="1">
    <source>
        <dbReference type="EMBL" id="EYC06793.1"/>
    </source>
</evidence>
<gene>
    <name evidence="1" type="primary">Acey_s0074.g895</name>
    <name evidence="1" type="ORF">Y032_0074g895</name>
</gene>
<sequence>MSIQLFSLRCAVPVSGRPTLSRSELTLPLRNEDSDPIRCGPPWVVGPLLQQIAYIYSSVRLLLVQLAFLFVTAERKCDFNASAKKLKPDVM</sequence>
<keyword evidence="2" id="KW-1185">Reference proteome</keyword>
<comment type="caution">
    <text evidence="1">The sequence shown here is derived from an EMBL/GenBank/DDBJ whole genome shotgun (WGS) entry which is preliminary data.</text>
</comment>
<proteinExistence type="predicted"/>
<evidence type="ECO:0000313" key="2">
    <source>
        <dbReference type="Proteomes" id="UP000024635"/>
    </source>
</evidence>